<dbReference type="PANTHER" id="PTHR10954:SF18">
    <property type="entry name" value="RIBONUCLEASE HII"/>
    <property type="match status" value="1"/>
</dbReference>
<feature type="binding site" evidence="14 15">
    <location>
        <position position="79"/>
    </location>
    <ligand>
        <name>a divalent metal cation</name>
        <dbReference type="ChEBI" id="CHEBI:60240"/>
    </ligand>
</feature>
<evidence type="ECO:0000256" key="8">
    <source>
        <dbReference type="ARBA" id="ARBA00022490"/>
    </source>
</evidence>
<dbReference type="NCBIfam" id="NF000595">
    <property type="entry name" value="PRK00015.1-3"/>
    <property type="match status" value="1"/>
</dbReference>
<evidence type="ECO:0000256" key="12">
    <source>
        <dbReference type="ARBA" id="ARBA00022801"/>
    </source>
</evidence>
<organism evidence="18 19">
    <name type="scientific">Texcoconibacillus texcoconensis</name>
    <dbReference type="NCBI Taxonomy" id="1095777"/>
    <lineage>
        <taxon>Bacteria</taxon>
        <taxon>Bacillati</taxon>
        <taxon>Bacillota</taxon>
        <taxon>Bacilli</taxon>
        <taxon>Bacillales</taxon>
        <taxon>Bacillaceae</taxon>
        <taxon>Texcoconibacillus</taxon>
    </lineage>
</organism>
<evidence type="ECO:0000256" key="1">
    <source>
        <dbReference type="ARBA" id="ARBA00000077"/>
    </source>
</evidence>
<dbReference type="GO" id="GO:0005737">
    <property type="term" value="C:cytoplasm"/>
    <property type="evidence" value="ECO:0007669"/>
    <property type="project" value="UniProtKB-SubCell"/>
</dbReference>
<dbReference type="GO" id="GO:0032299">
    <property type="term" value="C:ribonuclease H2 complex"/>
    <property type="evidence" value="ECO:0007669"/>
    <property type="project" value="TreeGrafter"/>
</dbReference>
<evidence type="ECO:0000256" key="15">
    <source>
        <dbReference type="PROSITE-ProRule" id="PRU01319"/>
    </source>
</evidence>
<evidence type="ECO:0000259" key="17">
    <source>
        <dbReference type="PROSITE" id="PS51975"/>
    </source>
</evidence>
<dbReference type="RefSeq" id="WP_184662572.1">
    <property type="nucleotide sequence ID" value="NZ_JACHHB010000001.1"/>
</dbReference>
<dbReference type="InterPro" id="IPR022898">
    <property type="entry name" value="RNase_HII"/>
</dbReference>
<evidence type="ECO:0000256" key="13">
    <source>
        <dbReference type="ARBA" id="ARBA00023211"/>
    </source>
</evidence>
<dbReference type="GO" id="GO:0030145">
    <property type="term" value="F:manganese ion binding"/>
    <property type="evidence" value="ECO:0007669"/>
    <property type="project" value="UniProtKB-UniRule"/>
</dbReference>
<keyword evidence="10 14" id="KW-0479">Metal-binding</keyword>
<evidence type="ECO:0000256" key="3">
    <source>
        <dbReference type="ARBA" id="ARBA00004065"/>
    </source>
</evidence>
<accession>A0A840QL60</accession>
<comment type="subcellular location">
    <subcellularLocation>
        <location evidence="4 14">Cytoplasm</location>
    </subcellularLocation>
</comment>
<feature type="binding site" evidence="14 15">
    <location>
        <position position="170"/>
    </location>
    <ligand>
        <name>a divalent metal cation</name>
        <dbReference type="ChEBI" id="CHEBI:60240"/>
    </ligand>
</feature>
<dbReference type="HAMAP" id="MF_00052_B">
    <property type="entry name" value="RNase_HII_B"/>
    <property type="match status" value="1"/>
</dbReference>
<evidence type="ECO:0000256" key="14">
    <source>
        <dbReference type="HAMAP-Rule" id="MF_00052"/>
    </source>
</evidence>
<dbReference type="AlphaFoldDB" id="A0A840QL60"/>
<evidence type="ECO:0000313" key="19">
    <source>
        <dbReference type="Proteomes" id="UP000551878"/>
    </source>
</evidence>
<evidence type="ECO:0000256" key="4">
    <source>
        <dbReference type="ARBA" id="ARBA00004496"/>
    </source>
</evidence>
<keyword evidence="9 14" id="KW-0540">Nuclease</keyword>
<evidence type="ECO:0000256" key="6">
    <source>
        <dbReference type="ARBA" id="ARBA00012180"/>
    </source>
</evidence>
<keyword evidence="12 14" id="KW-0378">Hydrolase</keyword>
<dbReference type="InterPro" id="IPR036397">
    <property type="entry name" value="RNaseH_sf"/>
</dbReference>
<evidence type="ECO:0000256" key="10">
    <source>
        <dbReference type="ARBA" id="ARBA00022723"/>
    </source>
</evidence>
<evidence type="ECO:0000256" key="2">
    <source>
        <dbReference type="ARBA" id="ARBA00001946"/>
    </source>
</evidence>
<reference evidence="18 19" key="1">
    <citation type="submission" date="2020-08" db="EMBL/GenBank/DDBJ databases">
        <title>Genomic Encyclopedia of Type Strains, Phase IV (KMG-IV): sequencing the most valuable type-strain genomes for metagenomic binning, comparative biology and taxonomic classification.</title>
        <authorList>
            <person name="Goeker M."/>
        </authorList>
    </citation>
    <scope>NUCLEOTIDE SEQUENCE [LARGE SCALE GENOMIC DNA]</scope>
    <source>
        <strain evidence="18 19">DSM 24696</strain>
    </source>
</reference>
<sequence>MKKETISEIEAQLHEIEDENDPRIITWTEDSRKGVQSLLKRWKKRQDKKRHQEEKHIEMLMYEQRLRKEGYHYIAGIDEVGRGPLAGPVVSCAVILPENANLLGLTDSKQLSIEERNRLYEQIYEQALAVSVSWVTAEEIDEMNIYQASKYAMEQAVASLDPKPEYLLTDAMTLSTNLPQQSLIKGDALSLSIAAASVVAKVERDQYMSELASIYPAYGFERHMGYPTEMHVNALKTYGVIKEHRRSFAPVKDIVSQ</sequence>
<dbReference type="GO" id="GO:0006298">
    <property type="term" value="P:mismatch repair"/>
    <property type="evidence" value="ECO:0007669"/>
    <property type="project" value="TreeGrafter"/>
</dbReference>
<keyword evidence="8 14" id="KW-0963">Cytoplasm</keyword>
<gene>
    <name evidence="14" type="primary">rnhB</name>
    <name evidence="18" type="ORF">HNQ41_000236</name>
</gene>
<evidence type="ECO:0000256" key="7">
    <source>
        <dbReference type="ARBA" id="ARBA00019179"/>
    </source>
</evidence>
<evidence type="ECO:0000256" key="9">
    <source>
        <dbReference type="ARBA" id="ARBA00022722"/>
    </source>
</evidence>
<dbReference type="GO" id="GO:0004523">
    <property type="term" value="F:RNA-DNA hybrid ribonuclease activity"/>
    <property type="evidence" value="ECO:0007669"/>
    <property type="project" value="UniProtKB-UniRule"/>
</dbReference>
<comment type="catalytic activity">
    <reaction evidence="1 14 15 16">
        <text>Endonucleolytic cleavage to 5'-phosphomonoester.</text>
        <dbReference type="EC" id="3.1.26.4"/>
    </reaction>
</comment>
<dbReference type="EC" id="3.1.26.4" evidence="6 14"/>
<evidence type="ECO:0000256" key="5">
    <source>
        <dbReference type="ARBA" id="ARBA00007383"/>
    </source>
</evidence>
<comment type="caution">
    <text evidence="18">The sequence shown here is derived from an EMBL/GenBank/DDBJ whole genome shotgun (WGS) entry which is preliminary data.</text>
</comment>
<dbReference type="GO" id="GO:0043137">
    <property type="term" value="P:DNA replication, removal of RNA primer"/>
    <property type="evidence" value="ECO:0007669"/>
    <property type="project" value="TreeGrafter"/>
</dbReference>
<dbReference type="GO" id="GO:0003723">
    <property type="term" value="F:RNA binding"/>
    <property type="evidence" value="ECO:0007669"/>
    <property type="project" value="UniProtKB-UniRule"/>
</dbReference>
<dbReference type="InterPro" id="IPR012337">
    <property type="entry name" value="RNaseH-like_sf"/>
</dbReference>
<dbReference type="EMBL" id="JACHHB010000001">
    <property type="protein sequence ID" value="MBB5172096.1"/>
    <property type="molecule type" value="Genomic_DNA"/>
</dbReference>
<feature type="domain" description="RNase H type-2" evidence="17">
    <location>
        <begin position="72"/>
        <end position="257"/>
    </location>
</feature>
<evidence type="ECO:0000256" key="16">
    <source>
        <dbReference type="RuleBase" id="RU003515"/>
    </source>
</evidence>
<dbReference type="InterPro" id="IPR024567">
    <property type="entry name" value="RNase_HII/HIII_dom"/>
</dbReference>
<comment type="cofactor">
    <cofactor evidence="2">
        <name>Mg(2+)</name>
        <dbReference type="ChEBI" id="CHEBI:18420"/>
    </cofactor>
</comment>
<dbReference type="PANTHER" id="PTHR10954">
    <property type="entry name" value="RIBONUCLEASE H2 SUBUNIT A"/>
    <property type="match status" value="1"/>
</dbReference>
<dbReference type="SUPFAM" id="SSF53098">
    <property type="entry name" value="Ribonuclease H-like"/>
    <property type="match status" value="1"/>
</dbReference>
<name>A0A840QL60_9BACI</name>
<comment type="similarity">
    <text evidence="5 14 16">Belongs to the RNase HII family.</text>
</comment>
<evidence type="ECO:0000313" key="18">
    <source>
        <dbReference type="EMBL" id="MBB5172096.1"/>
    </source>
</evidence>
<dbReference type="CDD" id="cd07182">
    <property type="entry name" value="RNase_HII_bacteria_HII_like"/>
    <property type="match status" value="1"/>
</dbReference>
<keyword evidence="13 14" id="KW-0464">Manganese</keyword>
<protein>
    <recommendedName>
        <fullName evidence="7 14">Ribonuclease HII</fullName>
        <shortName evidence="14">RNase HII</shortName>
        <ecNumber evidence="6 14">3.1.26.4</ecNumber>
    </recommendedName>
</protein>
<dbReference type="InterPro" id="IPR001352">
    <property type="entry name" value="RNase_HII/HIII"/>
</dbReference>
<comment type="cofactor">
    <cofactor evidence="14 15">
        <name>Mn(2+)</name>
        <dbReference type="ChEBI" id="CHEBI:29035"/>
    </cofactor>
    <cofactor evidence="14 15">
        <name>Mg(2+)</name>
        <dbReference type="ChEBI" id="CHEBI:18420"/>
    </cofactor>
    <text evidence="14 15">Manganese or magnesium. Binds 1 divalent metal ion per monomer in the absence of substrate. May bind a second metal ion after substrate binding.</text>
</comment>
<dbReference type="FunFam" id="3.30.420.10:FF:000006">
    <property type="entry name" value="Ribonuclease HII"/>
    <property type="match status" value="1"/>
</dbReference>
<evidence type="ECO:0000256" key="11">
    <source>
        <dbReference type="ARBA" id="ARBA00022759"/>
    </source>
</evidence>
<dbReference type="Gene3D" id="3.30.420.10">
    <property type="entry name" value="Ribonuclease H-like superfamily/Ribonuclease H"/>
    <property type="match status" value="1"/>
</dbReference>
<dbReference type="Proteomes" id="UP000551878">
    <property type="component" value="Unassembled WGS sequence"/>
</dbReference>
<keyword evidence="19" id="KW-1185">Reference proteome</keyword>
<dbReference type="Pfam" id="PF01351">
    <property type="entry name" value="RNase_HII"/>
    <property type="match status" value="1"/>
</dbReference>
<keyword evidence="11 14" id="KW-0255">Endonuclease</keyword>
<proteinExistence type="inferred from homology"/>
<comment type="function">
    <text evidence="3 14 16">Endonuclease that specifically degrades the RNA of RNA-DNA hybrids.</text>
</comment>
<feature type="binding site" evidence="14 15">
    <location>
        <position position="78"/>
    </location>
    <ligand>
        <name>a divalent metal cation</name>
        <dbReference type="ChEBI" id="CHEBI:60240"/>
    </ligand>
</feature>
<dbReference type="PROSITE" id="PS51975">
    <property type="entry name" value="RNASE_H_2"/>
    <property type="match status" value="1"/>
</dbReference>
<dbReference type="NCBIfam" id="NF000594">
    <property type="entry name" value="PRK00015.1-1"/>
    <property type="match status" value="1"/>
</dbReference>